<feature type="chain" id="PRO_5004845713" evidence="1">
    <location>
        <begin position="27"/>
        <end position="108"/>
    </location>
</feature>
<evidence type="ECO:0000256" key="1">
    <source>
        <dbReference type="SAM" id="SignalP"/>
    </source>
</evidence>
<evidence type="ECO:0000313" key="2">
    <source>
        <dbReference type="EMBL" id="ETW94486.1"/>
    </source>
</evidence>
<dbReference type="Proteomes" id="UP000019141">
    <property type="component" value="Unassembled WGS sequence"/>
</dbReference>
<comment type="caution">
    <text evidence="2">The sequence shown here is derived from an EMBL/GenBank/DDBJ whole genome shotgun (WGS) entry which is preliminary data.</text>
</comment>
<dbReference type="HOGENOM" id="CLU_2192200_0_0_7"/>
<dbReference type="AlphaFoldDB" id="W4LAZ3"/>
<name>W4LAZ3_ENTF1</name>
<keyword evidence="3" id="KW-1185">Reference proteome</keyword>
<keyword evidence="1" id="KW-0732">Signal</keyword>
<feature type="signal peptide" evidence="1">
    <location>
        <begin position="1"/>
        <end position="26"/>
    </location>
</feature>
<reference evidence="2 3" key="1">
    <citation type="journal article" date="2014" name="Nature">
        <title>An environmental bacterial taxon with a large and distinct metabolic repertoire.</title>
        <authorList>
            <person name="Wilson M.C."/>
            <person name="Mori T."/>
            <person name="Ruckert C."/>
            <person name="Uria A.R."/>
            <person name="Helf M.J."/>
            <person name="Takada K."/>
            <person name="Gernert C."/>
            <person name="Steffens U.A."/>
            <person name="Heycke N."/>
            <person name="Schmitt S."/>
            <person name="Rinke C."/>
            <person name="Helfrich E.J."/>
            <person name="Brachmann A.O."/>
            <person name="Gurgui C."/>
            <person name="Wakimoto T."/>
            <person name="Kracht M."/>
            <person name="Crusemann M."/>
            <person name="Hentschel U."/>
            <person name="Abe I."/>
            <person name="Matsunaga S."/>
            <person name="Kalinowski J."/>
            <person name="Takeyama H."/>
            <person name="Piel J."/>
        </authorList>
    </citation>
    <scope>NUCLEOTIDE SEQUENCE [LARGE SCALE GENOMIC DNA]</scope>
    <source>
        <strain evidence="3">TSY1</strain>
    </source>
</reference>
<evidence type="ECO:0000313" key="3">
    <source>
        <dbReference type="Proteomes" id="UP000019141"/>
    </source>
</evidence>
<gene>
    <name evidence="2" type="ORF">ETSY1_34645</name>
</gene>
<organism evidence="2 3">
    <name type="scientific">Entotheonella factor</name>
    <dbReference type="NCBI Taxonomy" id="1429438"/>
    <lineage>
        <taxon>Bacteria</taxon>
        <taxon>Pseudomonadati</taxon>
        <taxon>Nitrospinota/Tectimicrobiota group</taxon>
        <taxon>Candidatus Tectimicrobiota</taxon>
        <taxon>Candidatus Entotheonellia</taxon>
        <taxon>Candidatus Entotheonellales</taxon>
        <taxon>Candidatus Entotheonellaceae</taxon>
        <taxon>Candidatus Entotheonella</taxon>
    </lineage>
</organism>
<protein>
    <submittedName>
        <fullName evidence="2">Uncharacterized protein</fullName>
    </submittedName>
</protein>
<sequence>MKKFLPYVFATVFVVGFVSIASLSLAQTDKLENEEINELYDEYNECCDEYVQNESSVNEYNSEMSAIGEEASEENQSNGGTALSTAQLFDIFRQKGKDINSSCPSHMQ</sequence>
<proteinExistence type="predicted"/>
<dbReference type="EMBL" id="AZHW01001060">
    <property type="protein sequence ID" value="ETW94486.1"/>
    <property type="molecule type" value="Genomic_DNA"/>
</dbReference>
<accession>W4LAZ3</accession>